<feature type="non-terminal residue" evidence="2">
    <location>
        <position position="1"/>
    </location>
</feature>
<dbReference type="AlphaFoldDB" id="X1T1F4"/>
<dbReference type="EMBL" id="BARW01009859">
    <property type="protein sequence ID" value="GAI85221.1"/>
    <property type="molecule type" value="Genomic_DNA"/>
</dbReference>
<accession>X1T1F4</accession>
<protein>
    <submittedName>
        <fullName evidence="2">Uncharacterized protein</fullName>
    </submittedName>
</protein>
<keyword evidence="1" id="KW-0812">Transmembrane</keyword>
<gene>
    <name evidence="2" type="ORF">S12H4_19667</name>
</gene>
<keyword evidence="1" id="KW-0472">Membrane</keyword>
<evidence type="ECO:0000313" key="2">
    <source>
        <dbReference type="EMBL" id="GAI85221.1"/>
    </source>
</evidence>
<proteinExistence type="predicted"/>
<reference evidence="2" key="1">
    <citation type="journal article" date="2014" name="Front. Microbiol.">
        <title>High frequency of phylogenetically diverse reductive dehalogenase-homologous genes in deep subseafloor sedimentary metagenomes.</title>
        <authorList>
            <person name="Kawai M."/>
            <person name="Futagami T."/>
            <person name="Toyoda A."/>
            <person name="Takaki Y."/>
            <person name="Nishi S."/>
            <person name="Hori S."/>
            <person name="Arai W."/>
            <person name="Tsubouchi T."/>
            <person name="Morono Y."/>
            <person name="Uchiyama I."/>
            <person name="Ito T."/>
            <person name="Fujiyama A."/>
            <person name="Inagaki F."/>
            <person name="Takami H."/>
        </authorList>
    </citation>
    <scope>NUCLEOTIDE SEQUENCE</scope>
    <source>
        <strain evidence="2">Expedition CK06-06</strain>
    </source>
</reference>
<evidence type="ECO:0000256" key="1">
    <source>
        <dbReference type="SAM" id="Phobius"/>
    </source>
</evidence>
<comment type="caution">
    <text evidence="2">The sequence shown here is derived from an EMBL/GenBank/DDBJ whole genome shotgun (WGS) entry which is preliminary data.</text>
</comment>
<keyword evidence="1" id="KW-1133">Transmembrane helix</keyword>
<organism evidence="2">
    <name type="scientific">marine sediment metagenome</name>
    <dbReference type="NCBI Taxonomy" id="412755"/>
    <lineage>
        <taxon>unclassified sequences</taxon>
        <taxon>metagenomes</taxon>
        <taxon>ecological metagenomes</taxon>
    </lineage>
</organism>
<name>X1T1F4_9ZZZZ</name>
<sequence>DWSNIQSTIQYTNTTTEEASNFEHSINENPKFYDIMKFDTQDYFGQLTTLYYHKAKGILLEAVTLFGSYNLSIELISTNLEIEGYTKRVSMDLSMILLILPLTPLFKLVYSHCRKKKR</sequence>
<feature type="transmembrane region" description="Helical" evidence="1">
    <location>
        <begin position="93"/>
        <end position="110"/>
    </location>
</feature>